<name>Q3A2N9_SYNC1</name>
<dbReference type="InterPro" id="IPR000587">
    <property type="entry name" value="Creatinase_N"/>
</dbReference>
<dbReference type="InterPro" id="IPR036005">
    <property type="entry name" value="Creatinase/aminopeptidase-like"/>
</dbReference>
<dbReference type="Pfam" id="PF01321">
    <property type="entry name" value="Creatinase_N"/>
    <property type="match status" value="1"/>
</dbReference>
<dbReference type="GO" id="GO:0046872">
    <property type="term" value="F:metal ion binding"/>
    <property type="evidence" value="ECO:0007669"/>
    <property type="project" value="UniProtKB-KW"/>
</dbReference>
<dbReference type="GO" id="GO:0008235">
    <property type="term" value="F:metalloexopeptidase activity"/>
    <property type="evidence" value="ECO:0007669"/>
    <property type="project" value="UniProtKB-ARBA"/>
</dbReference>
<evidence type="ECO:0000256" key="3">
    <source>
        <dbReference type="ARBA" id="ARBA00022801"/>
    </source>
</evidence>
<dbReference type="InterPro" id="IPR001131">
    <property type="entry name" value="Peptidase_M24B_aminopep-P_CS"/>
</dbReference>
<dbReference type="Pfam" id="PF00557">
    <property type="entry name" value="Peptidase_M24"/>
    <property type="match status" value="1"/>
</dbReference>
<dbReference type="Proteomes" id="UP000002534">
    <property type="component" value="Chromosome"/>
</dbReference>
<dbReference type="CDD" id="cd01092">
    <property type="entry name" value="APP-like"/>
    <property type="match status" value="1"/>
</dbReference>
<dbReference type="PANTHER" id="PTHR46112:SF3">
    <property type="entry name" value="AMINOPEPTIDASE YPDF"/>
    <property type="match status" value="1"/>
</dbReference>
<feature type="domain" description="Creatinase N-terminal" evidence="6">
    <location>
        <begin position="10"/>
        <end position="134"/>
    </location>
</feature>
<dbReference type="SUPFAM" id="SSF53092">
    <property type="entry name" value="Creatinase/prolidase N-terminal domain"/>
    <property type="match status" value="1"/>
</dbReference>
<dbReference type="InterPro" id="IPR029149">
    <property type="entry name" value="Creatin/AminoP/Spt16_N"/>
</dbReference>
<dbReference type="HOGENOM" id="CLU_017266_4_2_7"/>
<keyword evidence="3" id="KW-0378">Hydrolase</keyword>
<dbReference type="RefSeq" id="WP_011341881.1">
    <property type="nucleotide sequence ID" value="NC_007498.2"/>
</dbReference>
<evidence type="ECO:0000256" key="1">
    <source>
        <dbReference type="ARBA" id="ARBA00022670"/>
    </source>
</evidence>
<keyword evidence="1" id="KW-0645">Protease</keyword>
<dbReference type="FunFam" id="3.90.230.10:FF:000014">
    <property type="entry name" value="Aminopeptidase P family protein"/>
    <property type="match status" value="1"/>
</dbReference>
<feature type="domain" description="Peptidase M24" evidence="5">
    <location>
        <begin position="143"/>
        <end position="345"/>
    </location>
</feature>
<evidence type="ECO:0000259" key="5">
    <source>
        <dbReference type="Pfam" id="PF00557"/>
    </source>
</evidence>
<dbReference type="Gene3D" id="3.40.350.10">
    <property type="entry name" value="Creatinase/prolidase N-terminal domain"/>
    <property type="match status" value="1"/>
</dbReference>
<evidence type="ECO:0000256" key="2">
    <source>
        <dbReference type="ARBA" id="ARBA00022723"/>
    </source>
</evidence>
<dbReference type="SUPFAM" id="SSF55920">
    <property type="entry name" value="Creatinase/aminopeptidase"/>
    <property type="match status" value="1"/>
</dbReference>
<dbReference type="PROSITE" id="PS00491">
    <property type="entry name" value="PROLINE_PEPTIDASE"/>
    <property type="match status" value="1"/>
</dbReference>
<keyword evidence="8" id="KW-1185">Reference proteome</keyword>
<evidence type="ECO:0000313" key="8">
    <source>
        <dbReference type="Proteomes" id="UP000002534"/>
    </source>
</evidence>
<dbReference type="STRING" id="338963.Pcar_2129"/>
<dbReference type="GO" id="GO:0004177">
    <property type="term" value="F:aminopeptidase activity"/>
    <property type="evidence" value="ECO:0007669"/>
    <property type="project" value="UniProtKB-ARBA"/>
</dbReference>
<keyword evidence="4" id="KW-0482">Metalloprotease</keyword>
<sequence length="363" mass="39722">MPSDFVLKSRIPALRQLLRSNRLSAALLMDTPSLRYFCGFSGSDGALLVSEDTVVFLTDSRYTSQAQQEVTADRIVQHGGKIEGIAALLDEWRVTSIGFNADALSCATLESLRAKCSSACQWHPLPGTFRGLRGIKDADEIVAMKQAARIAGEAFEEIRPQIRPGAVERELALALEFAMRRRGAEEKSFPFIVASGERGALPHGVASDRRLEYGELVTFDFGARWQGYCSDETVTLALGKVSPRLREIYDTVFQAQQSALNAIKPDVALKDIDQVARSYIDQCGYGEYFGHGLGHGVGLEVHEFPVVSPRSEDVAREGMVFTVEPGIYVPGLGGVRLEETVLVTADGYQRLTAICKDFPSIVV</sequence>
<dbReference type="AlphaFoldDB" id="Q3A2N9"/>
<accession>Q3A2N9</accession>
<gene>
    <name evidence="7" type="ordered locus">Pcar_2129</name>
</gene>
<reference evidence="7 8" key="2">
    <citation type="journal article" date="2012" name="BMC Genomics">
        <title>The genome of Pelobacter carbinolicus reveals surprising metabolic capabilities and physiological features.</title>
        <authorList>
            <person name="Aklujkar M."/>
            <person name="Haveman S.A."/>
            <person name="Didonato R.Jr."/>
            <person name="Chertkov O."/>
            <person name="Han C.S."/>
            <person name="Land M.L."/>
            <person name="Brown P."/>
            <person name="Lovley D.R."/>
        </authorList>
    </citation>
    <scope>NUCLEOTIDE SEQUENCE [LARGE SCALE GENOMIC DNA]</scope>
    <source>
        <strain evidence="8">DSM 2380 / NBRC 103641 / GraBd1</strain>
    </source>
</reference>
<proteinExistence type="predicted"/>
<dbReference type="PANTHER" id="PTHR46112">
    <property type="entry name" value="AMINOPEPTIDASE"/>
    <property type="match status" value="1"/>
</dbReference>
<dbReference type="eggNOG" id="COG0006">
    <property type="taxonomic scope" value="Bacteria"/>
</dbReference>
<dbReference type="KEGG" id="pca:Pcar_2129"/>
<evidence type="ECO:0000256" key="4">
    <source>
        <dbReference type="ARBA" id="ARBA00023049"/>
    </source>
</evidence>
<evidence type="ECO:0000313" key="7">
    <source>
        <dbReference type="EMBL" id="ABA89368.1"/>
    </source>
</evidence>
<protein>
    <submittedName>
        <fullName evidence="7">Prolidase family protein</fullName>
    </submittedName>
</protein>
<reference evidence="8" key="1">
    <citation type="submission" date="2005-10" db="EMBL/GenBank/DDBJ databases">
        <title>Complete sequence of Pelobacter carbinolicus DSM 2380.</title>
        <authorList>
            <person name="Copeland A."/>
            <person name="Lucas S."/>
            <person name="Lapidus A."/>
            <person name="Barry K."/>
            <person name="Detter J.C."/>
            <person name="Glavina T."/>
            <person name="Hammon N."/>
            <person name="Israni S."/>
            <person name="Pitluck S."/>
            <person name="Chertkov O."/>
            <person name="Schmutz J."/>
            <person name="Larimer F."/>
            <person name="Land M."/>
            <person name="Kyrpides N."/>
            <person name="Ivanova N."/>
            <person name="Richardson P."/>
        </authorList>
    </citation>
    <scope>NUCLEOTIDE SEQUENCE [LARGE SCALE GENOMIC DNA]</scope>
    <source>
        <strain evidence="8">DSM 2380 / NBRC 103641 / GraBd1</strain>
    </source>
</reference>
<organism evidence="7 8">
    <name type="scientific">Syntrophotalea carbinolica (strain DSM 2380 / NBRC 103641 / GraBd1)</name>
    <name type="common">Pelobacter carbinolicus</name>
    <dbReference type="NCBI Taxonomy" id="338963"/>
    <lineage>
        <taxon>Bacteria</taxon>
        <taxon>Pseudomonadati</taxon>
        <taxon>Thermodesulfobacteriota</taxon>
        <taxon>Desulfuromonadia</taxon>
        <taxon>Desulfuromonadales</taxon>
        <taxon>Syntrophotaleaceae</taxon>
        <taxon>Syntrophotalea</taxon>
    </lineage>
</organism>
<dbReference type="Gene3D" id="3.90.230.10">
    <property type="entry name" value="Creatinase/methionine aminopeptidase superfamily"/>
    <property type="match status" value="1"/>
</dbReference>
<dbReference type="InterPro" id="IPR000994">
    <property type="entry name" value="Pept_M24"/>
</dbReference>
<dbReference type="EMBL" id="CP000142">
    <property type="protein sequence ID" value="ABA89368.1"/>
    <property type="molecule type" value="Genomic_DNA"/>
</dbReference>
<dbReference type="MEROPS" id="M24.008"/>
<dbReference type="InterPro" id="IPR001714">
    <property type="entry name" value="Pept_M24_MAP"/>
</dbReference>
<dbReference type="GO" id="GO:0006508">
    <property type="term" value="P:proteolysis"/>
    <property type="evidence" value="ECO:0007669"/>
    <property type="project" value="UniProtKB-KW"/>
</dbReference>
<dbReference type="PRINTS" id="PR00599">
    <property type="entry name" value="MAPEPTIDASE"/>
</dbReference>
<dbReference type="InterPro" id="IPR050659">
    <property type="entry name" value="Peptidase_M24B"/>
</dbReference>
<keyword evidence="2" id="KW-0479">Metal-binding</keyword>
<evidence type="ECO:0000259" key="6">
    <source>
        <dbReference type="Pfam" id="PF01321"/>
    </source>
</evidence>